<gene>
    <name evidence="1" type="ORF">LSAA_11789</name>
</gene>
<organism evidence="1 2">
    <name type="scientific">Lepeophtheirus salmonis</name>
    <name type="common">Salmon louse</name>
    <name type="synonym">Caligus salmonis</name>
    <dbReference type="NCBI Taxonomy" id="72036"/>
    <lineage>
        <taxon>Eukaryota</taxon>
        <taxon>Metazoa</taxon>
        <taxon>Ecdysozoa</taxon>
        <taxon>Arthropoda</taxon>
        <taxon>Crustacea</taxon>
        <taxon>Multicrustacea</taxon>
        <taxon>Hexanauplia</taxon>
        <taxon>Copepoda</taxon>
        <taxon>Siphonostomatoida</taxon>
        <taxon>Caligidae</taxon>
        <taxon>Lepeophtheirus</taxon>
    </lineage>
</organism>
<keyword evidence="2" id="KW-1185">Reference proteome</keyword>
<dbReference type="OrthoDB" id="10683427at2759"/>
<dbReference type="Proteomes" id="UP000675881">
    <property type="component" value="Chromosome 6"/>
</dbReference>
<proteinExistence type="predicted"/>
<sequence>MTYIRGCKRQRSNSPLYSKLSRNEREYKDSSDLFFQRNPQEDAYQSELKQDRRFDTFNKNPREDVYQSELQQDRRFDTFDRNHREDAYQSELKQDRRLDTFNRNPRQDAYHSELKQDRRIDTFDGNPREDIFRSEFKQNRRIDTFDRFPREDAFQSEMKQNQRIDTFDENPYSGNNQVDDRNPYSGNNQVNHRSGFGDYRHSARNIPPNFLGEGTSSMKSGEFDFHSSENFQIPSENSSNYVSSVKSRLGHSANETYSYSKRRHELIGIILQFFVHRSSLYVPKNDNSRSCERLDNIPNANVFQYFQIGQNYNFEGEETERDCILEWLAFKIWPVDFDKPPTYYEGEHAQRIHFRKFLNTFDRNQLVFATLSTVTGSRMNQVEANISKIVTDRFGVIEITGMNRGPTFNCLFHYDSIWLANGQNVVDCVGYTKILSDLVFVGMEVNVSARSIIKFKGQDVVPSKLELQGILVFIKPSAMPASMPKATRIRGPPGSIGYSRNYTPYFFNSSLLPKLNSQLSEFINITKEIDPLIERSYLNASVDLELLLNNKERRLKRDYAGLQPSVKMDIFATKGIVIALFDDEDSGIIESIEGGEKCYFNISNVIIRNEDNFRSYCGIGSILRFNASLIDLHLRIPYLVSTLWNEDFFPLQKHEPNLHRNILERFESVNKKIGNDLNYPPDALNARGVVYKILDDNFGLIRWDRNHKLILFDTCDLWLDNYSTADKNKKSLKDVIKVNQPLRFHALLMKKDCKNTLFS</sequence>
<name>A0A7R8D0L7_LEPSM</name>
<dbReference type="EMBL" id="HG994585">
    <property type="protein sequence ID" value="CAF2985550.1"/>
    <property type="molecule type" value="Genomic_DNA"/>
</dbReference>
<evidence type="ECO:0000313" key="1">
    <source>
        <dbReference type="EMBL" id="CAF2985550.1"/>
    </source>
</evidence>
<reference evidence="1" key="1">
    <citation type="submission" date="2021-02" db="EMBL/GenBank/DDBJ databases">
        <authorList>
            <person name="Bekaert M."/>
        </authorList>
    </citation>
    <scope>NUCLEOTIDE SEQUENCE</scope>
    <source>
        <strain evidence="1">IoA-00</strain>
    </source>
</reference>
<dbReference type="AlphaFoldDB" id="A0A7R8D0L7"/>
<accession>A0A7R8D0L7</accession>
<evidence type="ECO:0000313" key="2">
    <source>
        <dbReference type="Proteomes" id="UP000675881"/>
    </source>
</evidence>
<protein>
    <submittedName>
        <fullName evidence="1">(salmon louse) hypothetical protein</fullName>
    </submittedName>
</protein>